<proteinExistence type="predicted"/>
<dbReference type="AlphaFoldDB" id="A0AAD2FNG0"/>
<protein>
    <submittedName>
        <fullName evidence="3">Uncharacterized protein</fullName>
    </submittedName>
</protein>
<keyword evidence="2" id="KW-0472">Membrane</keyword>
<sequence>MVFIEELSRGPPHVSRGDDHDQRKHRYASKASDCSSCFLPEEHSSDGQHQLYHHYPLLLLVVPLVTLFYMSATSNLKSPSDTLVFSLGVLSYVIGMDLTMSRTVSPVDLFIE</sequence>
<name>A0AAD2FNG0_9STRA</name>
<feature type="region of interest" description="Disordered" evidence="1">
    <location>
        <begin position="1"/>
        <end position="26"/>
    </location>
</feature>
<accession>A0AAD2FNG0</accession>
<comment type="caution">
    <text evidence="3">The sequence shown here is derived from an EMBL/GenBank/DDBJ whole genome shotgun (WGS) entry which is preliminary data.</text>
</comment>
<dbReference type="Proteomes" id="UP001295423">
    <property type="component" value="Unassembled WGS sequence"/>
</dbReference>
<organism evidence="3 4">
    <name type="scientific">Cylindrotheca closterium</name>
    <dbReference type="NCBI Taxonomy" id="2856"/>
    <lineage>
        <taxon>Eukaryota</taxon>
        <taxon>Sar</taxon>
        <taxon>Stramenopiles</taxon>
        <taxon>Ochrophyta</taxon>
        <taxon>Bacillariophyta</taxon>
        <taxon>Bacillariophyceae</taxon>
        <taxon>Bacillariophycidae</taxon>
        <taxon>Bacillariales</taxon>
        <taxon>Bacillariaceae</taxon>
        <taxon>Cylindrotheca</taxon>
    </lineage>
</organism>
<evidence type="ECO:0000256" key="1">
    <source>
        <dbReference type="SAM" id="MobiDB-lite"/>
    </source>
</evidence>
<dbReference type="EMBL" id="CAKOGP040001725">
    <property type="protein sequence ID" value="CAJ1947183.1"/>
    <property type="molecule type" value="Genomic_DNA"/>
</dbReference>
<feature type="transmembrane region" description="Helical" evidence="2">
    <location>
        <begin position="52"/>
        <end position="70"/>
    </location>
</feature>
<keyword evidence="4" id="KW-1185">Reference proteome</keyword>
<reference evidence="3" key="1">
    <citation type="submission" date="2023-08" db="EMBL/GenBank/DDBJ databases">
        <authorList>
            <person name="Audoor S."/>
            <person name="Bilcke G."/>
        </authorList>
    </citation>
    <scope>NUCLEOTIDE SEQUENCE</scope>
</reference>
<evidence type="ECO:0000313" key="3">
    <source>
        <dbReference type="EMBL" id="CAJ1947183.1"/>
    </source>
</evidence>
<keyword evidence="2" id="KW-0812">Transmembrane</keyword>
<evidence type="ECO:0000313" key="4">
    <source>
        <dbReference type="Proteomes" id="UP001295423"/>
    </source>
</evidence>
<feature type="transmembrane region" description="Helical" evidence="2">
    <location>
        <begin position="82"/>
        <end position="100"/>
    </location>
</feature>
<evidence type="ECO:0000256" key="2">
    <source>
        <dbReference type="SAM" id="Phobius"/>
    </source>
</evidence>
<gene>
    <name evidence="3" type="ORF">CYCCA115_LOCUS11019</name>
</gene>
<keyword evidence="2" id="KW-1133">Transmembrane helix</keyword>